<comment type="caution">
    <text evidence="1">The sequence shown here is derived from an EMBL/GenBank/DDBJ whole genome shotgun (WGS) entry which is preliminary data.</text>
</comment>
<reference evidence="1" key="2">
    <citation type="submission" date="2020-11" db="EMBL/GenBank/DDBJ databases">
        <authorList>
            <person name="McCartney M.A."/>
            <person name="Auch B."/>
            <person name="Kono T."/>
            <person name="Mallez S."/>
            <person name="Becker A."/>
            <person name="Gohl D.M."/>
            <person name="Silverstein K.A.T."/>
            <person name="Koren S."/>
            <person name="Bechman K.B."/>
            <person name="Herman A."/>
            <person name="Abrahante J.E."/>
            <person name="Garbe J."/>
        </authorList>
    </citation>
    <scope>NUCLEOTIDE SEQUENCE</scope>
    <source>
        <strain evidence="1">Duluth1</strain>
        <tissue evidence="1">Whole animal</tissue>
    </source>
</reference>
<name>A0A9D4QRT4_DREPO</name>
<dbReference type="AlphaFoldDB" id="A0A9D4QRT4"/>
<proteinExistence type="predicted"/>
<dbReference type="EMBL" id="JAIWYP010000004">
    <property type="protein sequence ID" value="KAH3841064.1"/>
    <property type="molecule type" value="Genomic_DNA"/>
</dbReference>
<gene>
    <name evidence="1" type="ORF">DPMN_114522</name>
</gene>
<evidence type="ECO:0000313" key="2">
    <source>
        <dbReference type="Proteomes" id="UP000828390"/>
    </source>
</evidence>
<reference evidence="1" key="1">
    <citation type="journal article" date="2019" name="bioRxiv">
        <title>The Genome of the Zebra Mussel, Dreissena polymorpha: A Resource for Invasive Species Research.</title>
        <authorList>
            <person name="McCartney M.A."/>
            <person name="Auch B."/>
            <person name="Kono T."/>
            <person name="Mallez S."/>
            <person name="Zhang Y."/>
            <person name="Obille A."/>
            <person name="Becker A."/>
            <person name="Abrahante J.E."/>
            <person name="Garbe J."/>
            <person name="Badalamenti J.P."/>
            <person name="Herman A."/>
            <person name="Mangelson H."/>
            <person name="Liachko I."/>
            <person name="Sullivan S."/>
            <person name="Sone E.D."/>
            <person name="Koren S."/>
            <person name="Silverstein K.A.T."/>
            <person name="Beckman K.B."/>
            <person name="Gohl D.M."/>
        </authorList>
    </citation>
    <scope>NUCLEOTIDE SEQUENCE</scope>
    <source>
        <strain evidence="1">Duluth1</strain>
        <tissue evidence="1">Whole animal</tissue>
    </source>
</reference>
<accession>A0A9D4QRT4</accession>
<keyword evidence="2" id="KW-1185">Reference proteome</keyword>
<organism evidence="1 2">
    <name type="scientific">Dreissena polymorpha</name>
    <name type="common">Zebra mussel</name>
    <name type="synonym">Mytilus polymorpha</name>
    <dbReference type="NCBI Taxonomy" id="45954"/>
    <lineage>
        <taxon>Eukaryota</taxon>
        <taxon>Metazoa</taxon>
        <taxon>Spiralia</taxon>
        <taxon>Lophotrochozoa</taxon>
        <taxon>Mollusca</taxon>
        <taxon>Bivalvia</taxon>
        <taxon>Autobranchia</taxon>
        <taxon>Heteroconchia</taxon>
        <taxon>Euheterodonta</taxon>
        <taxon>Imparidentia</taxon>
        <taxon>Neoheterodontei</taxon>
        <taxon>Myida</taxon>
        <taxon>Dreissenoidea</taxon>
        <taxon>Dreissenidae</taxon>
        <taxon>Dreissena</taxon>
    </lineage>
</organism>
<sequence>MPITRSQKRTALKRNNTVFVYISIRYKHDEKGHTCRKGRILNQVTTEDRQLLRPTIIVFNRKLPSSIDCMLPSTTRCHILSNRTSHLFTKTPHRLQKMDTIRVGFSKPVTHSTTL</sequence>
<dbReference type="Proteomes" id="UP000828390">
    <property type="component" value="Unassembled WGS sequence"/>
</dbReference>
<evidence type="ECO:0000313" key="1">
    <source>
        <dbReference type="EMBL" id="KAH3841064.1"/>
    </source>
</evidence>
<protein>
    <submittedName>
        <fullName evidence="1">Uncharacterized protein</fullName>
    </submittedName>
</protein>